<protein>
    <submittedName>
        <fullName evidence="2">Uncharacterized protein</fullName>
    </submittedName>
</protein>
<dbReference type="PANTHER" id="PTHR36726">
    <property type="entry name" value="CLAVATA3/ESR (CLE)-RELATED PROTEIN 45"/>
    <property type="match status" value="1"/>
</dbReference>
<dbReference type="OrthoDB" id="1191042at2759"/>
<evidence type="ECO:0000256" key="1">
    <source>
        <dbReference type="SAM" id="MobiDB-lite"/>
    </source>
</evidence>
<dbReference type="PANTHER" id="PTHR36726:SF5">
    <property type="entry name" value="CLAVATA3_ESR (CLE) GENE FAMILY MEMBER MTCLE11"/>
    <property type="match status" value="1"/>
</dbReference>
<evidence type="ECO:0000313" key="3">
    <source>
        <dbReference type="Proteomes" id="UP000796880"/>
    </source>
</evidence>
<organism evidence="2 3">
    <name type="scientific">Rhamnella rubrinervis</name>
    <dbReference type="NCBI Taxonomy" id="2594499"/>
    <lineage>
        <taxon>Eukaryota</taxon>
        <taxon>Viridiplantae</taxon>
        <taxon>Streptophyta</taxon>
        <taxon>Embryophyta</taxon>
        <taxon>Tracheophyta</taxon>
        <taxon>Spermatophyta</taxon>
        <taxon>Magnoliopsida</taxon>
        <taxon>eudicotyledons</taxon>
        <taxon>Gunneridae</taxon>
        <taxon>Pentapetalae</taxon>
        <taxon>rosids</taxon>
        <taxon>fabids</taxon>
        <taxon>Rosales</taxon>
        <taxon>Rhamnaceae</taxon>
        <taxon>rhamnoid group</taxon>
        <taxon>Rhamneae</taxon>
        <taxon>Rhamnella</taxon>
    </lineage>
</organism>
<accession>A0A8K0E0D9</accession>
<dbReference type="InterPro" id="IPR038821">
    <property type="entry name" value="CLE45-like"/>
</dbReference>
<reference evidence="2" key="1">
    <citation type="submission" date="2020-03" db="EMBL/GenBank/DDBJ databases">
        <title>A high-quality chromosome-level genome assembly of a woody plant with both climbing and erect habits, Rhamnella rubrinervis.</title>
        <authorList>
            <person name="Lu Z."/>
            <person name="Yang Y."/>
            <person name="Zhu X."/>
            <person name="Sun Y."/>
        </authorList>
    </citation>
    <scope>NUCLEOTIDE SEQUENCE</scope>
    <source>
        <strain evidence="2">BYM</strain>
        <tissue evidence="2">Leaf</tissue>
    </source>
</reference>
<comment type="caution">
    <text evidence="2">The sequence shown here is derived from an EMBL/GenBank/DDBJ whole genome shotgun (WGS) entry which is preliminary data.</text>
</comment>
<feature type="compositionally biased region" description="Basic and acidic residues" evidence="1">
    <location>
        <begin position="86"/>
        <end position="95"/>
    </location>
</feature>
<keyword evidence="3" id="KW-1185">Reference proteome</keyword>
<gene>
    <name evidence="2" type="ORF">FNV43_RR20444</name>
</gene>
<sequence>MGFLAYREAILILFIGFLVLQPVKVSGLGSKDLALRWRTKLHLPFLRDLHIVKDVALEDLQRKLSVAPAPSVTFDPNQSGKRGVRRGSDPIHNRC</sequence>
<dbReference type="AlphaFoldDB" id="A0A8K0E0D9"/>
<dbReference type="Proteomes" id="UP000796880">
    <property type="component" value="Unassembled WGS sequence"/>
</dbReference>
<feature type="region of interest" description="Disordered" evidence="1">
    <location>
        <begin position="71"/>
        <end position="95"/>
    </location>
</feature>
<proteinExistence type="predicted"/>
<dbReference type="EMBL" id="VOIH02000009">
    <property type="protein sequence ID" value="KAF3437688.1"/>
    <property type="molecule type" value="Genomic_DNA"/>
</dbReference>
<evidence type="ECO:0000313" key="2">
    <source>
        <dbReference type="EMBL" id="KAF3437688.1"/>
    </source>
</evidence>
<name>A0A8K0E0D9_9ROSA</name>